<accession>A0AB34FL28</accession>
<name>A0AB34FL28_9HYPO</name>
<proteinExistence type="predicted"/>
<dbReference type="EMBL" id="JAQHRD010000007">
    <property type="protein sequence ID" value="KAJ6438975.1"/>
    <property type="molecule type" value="Genomic_DNA"/>
</dbReference>
<sequence length="168" mass="17788">MLLTMDHPESHGVAVSCMTGTIMQLSADDSRDIRTWFAADPSACAGTARLRAGARPRPIKLELRAVATEARIHSASSSAGMLTRVFAMTPAPGLIPALTPLYRLGFSLVIARIVGVAAGLGSVVRYFEVSRDLKLPVVGIEARPAPLAGDNSRVADVKQHILNVLSDC</sequence>
<keyword evidence="2" id="KW-1185">Reference proteome</keyword>
<reference evidence="1" key="1">
    <citation type="submission" date="2023-01" db="EMBL/GenBank/DDBJ databases">
        <title>The growth and conidiation of Purpureocillium lavendulum are regulated by nitrogen source and histone H3K14 acetylation.</title>
        <authorList>
            <person name="Tang P."/>
            <person name="Han J."/>
            <person name="Zhang C."/>
            <person name="Tang P."/>
            <person name="Qi F."/>
            <person name="Zhang K."/>
            <person name="Liang L."/>
        </authorList>
    </citation>
    <scope>NUCLEOTIDE SEQUENCE</scope>
    <source>
        <strain evidence="1">YMF1.00683</strain>
    </source>
</reference>
<evidence type="ECO:0000313" key="1">
    <source>
        <dbReference type="EMBL" id="KAJ6438975.1"/>
    </source>
</evidence>
<evidence type="ECO:0000313" key="2">
    <source>
        <dbReference type="Proteomes" id="UP001163105"/>
    </source>
</evidence>
<dbReference type="Proteomes" id="UP001163105">
    <property type="component" value="Unassembled WGS sequence"/>
</dbReference>
<comment type="caution">
    <text evidence="1">The sequence shown here is derived from an EMBL/GenBank/DDBJ whole genome shotgun (WGS) entry which is preliminary data.</text>
</comment>
<organism evidence="1 2">
    <name type="scientific">Purpureocillium lavendulum</name>
    <dbReference type="NCBI Taxonomy" id="1247861"/>
    <lineage>
        <taxon>Eukaryota</taxon>
        <taxon>Fungi</taxon>
        <taxon>Dikarya</taxon>
        <taxon>Ascomycota</taxon>
        <taxon>Pezizomycotina</taxon>
        <taxon>Sordariomycetes</taxon>
        <taxon>Hypocreomycetidae</taxon>
        <taxon>Hypocreales</taxon>
        <taxon>Ophiocordycipitaceae</taxon>
        <taxon>Purpureocillium</taxon>
    </lineage>
</organism>
<gene>
    <name evidence="1" type="ORF">O9K51_08378</name>
</gene>
<dbReference type="AlphaFoldDB" id="A0AB34FL28"/>
<protein>
    <submittedName>
        <fullName evidence="1">Uncharacterized protein</fullName>
    </submittedName>
</protein>